<dbReference type="InterPro" id="IPR011050">
    <property type="entry name" value="Pectin_lyase_fold/virulence"/>
</dbReference>
<evidence type="ECO:0000313" key="4">
    <source>
        <dbReference type="Proteomes" id="UP001500843"/>
    </source>
</evidence>
<evidence type="ECO:0000259" key="1">
    <source>
        <dbReference type="Pfam" id="PF13229"/>
    </source>
</evidence>
<dbReference type="InterPro" id="IPR006626">
    <property type="entry name" value="PbH1"/>
</dbReference>
<comment type="caution">
    <text evidence="3">The sequence shown here is derived from an EMBL/GenBank/DDBJ whole genome shotgun (WGS) entry which is preliminary data.</text>
</comment>
<reference evidence="4" key="1">
    <citation type="journal article" date="2019" name="Int. J. Syst. Evol. Microbiol.">
        <title>The Global Catalogue of Microorganisms (GCM) 10K type strain sequencing project: providing services to taxonomists for standard genome sequencing and annotation.</title>
        <authorList>
            <consortium name="The Broad Institute Genomics Platform"/>
            <consortium name="The Broad Institute Genome Sequencing Center for Infectious Disease"/>
            <person name="Wu L."/>
            <person name="Ma J."/>
        </authorList>
    </citation>
    <scope>NUCLEOTIDE SEQUENCE [LARGE SCALE GENOMIC DNA]</scope>
    <source>
        <strain evidence="4">JCM 17975</strain>
    </source>
</reference>
<dbReference type="Gene3D" id="2.160.20.10">
    <property type="entry name" value="Single-stranded right-handed beta-helix, Pectin lyase-like"/>
    <property type="match status" value="2"/>
</dbReference>
<dbReference type="Proteomes" id="UP001500843">
    <property type="component" value="Unassembled WGS sequence"/>
</dbReference>
<evidence type="ECO:0000313" key="3">
    <source>
        <dbReference type="EMBL" id="GAA4700163.1"/>
    </source>
</evidence>
<dbReference type="PANTHER" id="PTHR36453">
    <property type="entry name" value="SECRETED PROTEIN-RELATED"/>
    <property type="match status" value="1"/>
</dbReference>
<keyword evidence="4" id="KW-1185">Reference proteome</keyword>
<dbReference type="SMART" id="SM00710">
    <property type="entry name" value="PbH1"/>
    <property type="match status" value="5"/>
</dbReference>
<proteinExistence type="predicted"/>
<gene>
    <name evidence="3" type="ORF">GCM10023198_21080</name>
</gene>
<evidence type="ECO:0008006" key="5">
    <source>
        <dbReference type="Google" id="ProtNLM"/>
    </source>
</evidence>
<dbReference type="PANTHER" id="PTHR36453:SF1">
    <property type="entry name" value="RIGHT HANDED BETA HELIX DOMAIN-CONTAINING PROTEIN"/>
    <property type="match status" value="1"/>
</dbReference>
<dbReference type="Pfam" id="PF13229">
    <property type="entry name" value="Beta_helix"/>
    <property type="match status" value="1"/>
</dbReference>
<name>A0ABP8X6M2_9MICO</name>
<sequence>MSRQWIRNGAVAVAALSLVATMTGGGIAFDRLTSAVTSGACPELYVSPSGDDQGKGTAGDPWKTITRARDHIREKGLNSEGRMKCDVTVHLGAGDYPVTETIELTEQDSGTGGHQVVYRSADGPGKANLVGAEAVTGWEPHQDGIYKAEVDDDTPFYTLFVDEERATTARHPNRTSDDTHAPYLFSRLIEPEKEGVRDQIGYHPGEWDESADLGSYTSWPAQVTVWSGGSWSWFTDTVPIKNADTADSDNKIILDHWTRYAMVNSRSTSRYFLQNSLSFLDQAGEYYLDHEAGEVYYKPHGDIDDVTVMRPTVAKVIDVRGASPEDRAHDITFEGIGLQYSDFVGWYRAGWMSAGDAGERHEYPEYDRQIEMPRNRFGAITLENTSDITLTGMRIRDTGYMGVFALFANERLTIEDSLLENLGADGIKVEGGWPGEGDLSHDHTFRNLYIHHVGELVPGDAAGIELMSTGGNTVEHVHVRHSARYGISLESRPEVVDGDQYTDDNTFRYIRIEEAGLDSGDMGAFYTYGVANQEPHPVRNTVDQMVIGDVIPDPAGAMPDSGTRGVHMDAGGCGFSFSNIEVGETTDQSYQSYQCNEVTNGNWEDDFDAGQMEYDLIGVTDAFPYPVPED</sequence>
<dbReference type="Pfam" id="PF21231">
    <property type="entry name" value="GH141_M"/>
    <property type="match status" value="1"/>
</dbReference>
<evidence type="ECO:0000259" key="2">
    <source>
        <dbReference type="Pfam" id="PF21231"/>
    </source>
</evidence>
<feature type="domain" description="GH141-like insertion" evidence="2">
    <location>
        <begin position="250"/>
        <end position="299"/>
    </location>
</feature>
<dbReference type="EMBL" id="BAABHM010000011">
    <property type="protein sequence ID" value="GAA4700163.1"/>
    <property type="molecule type" value="Genomic_DNA"/>
</dbReference>
<feature type="domain" description="Right handed beta helix" evidence="1">
    <location>
        <begin position="379"/>
        <end position="521"/>
    </location>
</feature>
<protein>
    <recommendedName>
        <fullName evidence="5">Parallel beta helix pectate lyase-like protein</fullName>
    </recommendedName>
</protein>
<accession>A0ABP8X6M2</accession>
<dbReference type="InterPro" id="IPR048482">
    <property type="entry name" value="GH141_ins"/>
</dbReference>
<dbReference type="InterPro" id="IPR012334">
    <property type="entry name" value="Pectin_lyas_fold"/>
</dbReference>
<dbReference type="RefSeq" id="WP_253866950.1">
    <property type="nucleotide sequence ID" value="NZ_BAABHM010000011.1"/>
</dbReference>
<dbReference type="SUPFAM" id="SSF51126">
    <property type="entry name" value="Pectin lyase-like"/>
    <property type="match status" value="1"/>
</dbReference>
<organism evidence="3 4">
    <name type="scientific">Promicromonospora umidemergens</name>
    <dbReference type="NCBI Taxonomy" id="629679"/>
    <lineage>
        <taxon>Bacteria</taxon>
        <taxon>Bacillati</taxon>
        <taxon>Actinomycetota</taxon>
        <taxon>Actinomycetes</taxon>
        <taxon>Micrococcales</taxon>
        <taxon>Promicromonosporaceae</taxon>
        <taxon>Promicromonospora</taxon>
    </lineage>
</organism>
<dbReference type="InterPro" id="IPR039448">
    <property type="entry name" value="Beta_helix"/>
</dbReference>